<accession>A0A5M8PG25</accession>
<dbReference type="EMBL" id="VXIT01000014">
    <property type="protein sequence ID" value="KAA6408281.1"/>
    <property type="molecule type" value="Genomic_DNA"/>
</dbReference>
<gene>
    <name evidence="1" type="ORF">FRX48_08023</name>
</gene>
<organism evidence="1 2">
    <name type="scientific">Lasallia pustulata</name>
    <dbReference type="NCBI Taxonomy" id="136370"/>
    <lineage>
        <taxon>Eukaryota</taxon>
        <taxon>Fungi</taxon>
        <taxon>Dikarya</taxon>
        <taxon>Ascomycota</taxon>
        <taxon>Pezizomycotina</taxon>
        <taxon>Lecanoromycetes</taxon>
        <taxon>OSLEUM clade</taxon>
        <taxon>Umbilicariomycetidae</taxon>
        <taxon>Umbilicariales</taxon>
        <taxon>Umbilicariaceae</taxon>
        <taxon>Lasallia</taxon>
    </lineage>
</organism>
<sequence>MPSDVHERLGEHSPFWLSSNILEDGARRDPDMQFKYMGAHYPSLIVEIAYTQNETVISQEFRTANGTRATQQTIPLPLKHFPLPKCLPPGDCEEEILIPYEKLADYLEETEAEEQLVRKGEGESMIMEAGTRKRKRDFTPTETLNMADERRFEWAELMAERLLAKEDME</sequence>
<proteinExistence type="predicted"/>
<reference evidence="1 2" key="1">
    <citation type="submission" date="2019-09" db="EMBL/GenBank/DDBJ databases">
        <title>The hologenome of the rock-dwelling lichen Lasallia pustulata.</title>
        <authorList>
            <person name="Greshake Tzovaras B."/>
            <person name="Segers F."/>
            <person name="Bicker A."/>
            <person name="Dal Grande F."/>
            <person name="Otte J."/>
            <person name="Hankeln T."/>
            <person name="Schmitt I."/>
            <person name="Ebersberger I."/>
        </authorList>
    </citation>
    <scope>NUCLEOTIDE SEQUENCE [LARGE SCALE GENOMIC DNA]</scope>
    <source>
        <strain evidence="1">A1-1</strain>
    </source>
</reference>
<protein>
    <submittedName>
        <fullName evidence="1">Uncharacterized protein</fullName>
    </submittedName>
</protein>
<dbReference type="OrthoDB" id="3485856at2759"/>
<dbReference type="Proteomes" id="UP000324767">
    <property type="component" value="Unassembled WGS sequence"/>
</dbReference>
<evidence type="ECO:0000313" key="2">
    <source>
        <dbReference type="Proteomes" id="UP000324767"/>
    </source>
</evidence>
<evidence type="ECO:0000313" key="1">
    <source>
        <dbReference type="EMBL" id="KAA6408281.1"/>
    </source>
</evidence>
<dbReference type="AlphaFoldDB" id="A0A5M8PG25"/>
<name>A0A5M8PG25_9LECA</name>
<comment type="caution">
    <text evidence="1">The sequence shown here is derived from an EMBL/GenBank/DDBJ whole genome shotgun (WGS) entry which is preliminary data.</text>
</comment>